<dbReference type="PROSITE" id="PS50234">
    <property type="entry name" value="VWFA"/>
    <property type="match status" value="1"/>
</dbReference>
<dbReference type="Pfam" id="PF00669">
    <property type="entry name" value="Flagellin_N"/>
    <property type="match status" value="1"/>
</dbReference>
<dbReference type="Gene3D" id="1.20.1330.10">
    <property type="entry name" value="f41 fragment of flagellin, N-terminal domain"/>
    <property type="match status" value="1"/>
</dbReference>
<protein>
    <recommendedName>
        <fullName evidence="2 4">Flagellin</fullName>
    </recommendedName>
</protein>
<dbReference type="SUPFAM" id="SSF64518">
    <property type="entry name" value="Phase 1 flagellin"/>
    <property type="match status" value="1"/>
</dbReference>
<dbReference type="EMBL" id="JAGGKT010000003">
    <property type="protein sequence ID" value="MBP1931472.1"/>
    <property type="molecule type" value="Genomic_DNA"/>
</dbReference>
<feature type="domain" description="VWFA" evidence="5">
    <location>
        <begin position="97"/>
        <end position="276"/>
    </location>
</feature>
<dbReference type="Pfam" id="PF00700">
    <property type="entry name" value="Flagellin_C"/>
    <property type="match status" value="1"/>
</dbReference>
<proteinExistence type="inferred from homology"/>
<accession>A0ABS4GMG5</accession>
<dbReference type="Pfam" id="PF00092">
    <property type="entry name" value="VWA"/>
    <property type="match status" value="1"/>
</dbReference>
<dbReference type="InterPro" id="IPR002035">
    <property type="entry name" value="VWF_A"/>
</dbReference>
<evidence type="ECO:0000313" key="6">
    <source>
        <dbReference type="EMBL" id="MBP1931472.1"/>
    </source>
</evidence>
<reference evidence="6 7" key="1">
    <citation type="submission" date="2021-03" db="EMBL/GenBank/DDBJ databases">
        <title>Genomic Encyclopedia of Type Strains, Phase IV (KMG-IV): sequencing the most valuable type-strain genomes for metagenomic binning, comparative biology and taxonomic classification.</title>
        <authorList>
            <person name="Goeker M."/>
        </authorList>
    </citation>
    <scope>NUCLEOTIDE SEQUENCE [LARGE SCALE GENOMIC DNA]</scope>
    <source>
        <strain evidence="6 7">DSM 24738</strain>
    </source>
</reference>
<gene>
    <name evidence="6" type="ORF">J2Z37_001473</name>
</gene>
<evidence type="ECO:0000259" key="5">
    <source>
        <dbReference type="PROSITE" id="PS50234"/>
    </source>
</evidence>
<keyword evidence="6" id="KW-0969">Cilium</keyword>
<dbReference type="Proteomes" id="UP001519343">
    <property type="component" value="Unassembled WGS sequence"/>
</dbReference>
<dbReference type="Gene3D" id="6.10.10.10">
    <property type="entry name" value="Flagellar export chaperone, C-terminal domain"/>
    <property type="match status" value="1"/>
</dbReference>
<evidence type="ECO:0000256" key="3">
    <source>
        <dbReference type="ARBA" id="ARBA00023143"/>
    </source>
</evidence>
<keyword evidence="4" id="KW-0964">Secreted</keyword>
<sequence>MEQAERNVQDGISLIQTAEGGLSIIENPLLQRMRELAVQASNGTLTPEDRQIIQKEMDHIKEAINDIANDSEFNEIKLLRPPVIQGNEGSISDPKADIIFLIDDSGSMQGGIDEVTKGISSFVNDLSTYGNVRVGTVSTVHPGRNLPLTDDISIIKNHLSTVHIATSGTSTPYQHMIDYAPSGSMGSTLGYDSNSKKIFVLLTDTYNESGSVSETDVKSTLDTNNIFSYVFGIHIIGSKNYFSYSESYDEFANKIFIPSTPDEIASNISPGLAEQIITDSGFGQEKIFEPVILHVGANSWDTFTIHLLDARTPNLGIDDVVVDTISEAQDAIGKIDEAIQTVSSERTKFGAYQNTLEHINNNVANYKINLTKAESLIRDADLPKEFSNLTNKKILLESSQAMLAQANQQSVLQFLK</sequence>
<dbReference type="InterPro" id="IPR001029">
    <property type="entry name" value="Flagellin_N"/>
</dbReference>
<keyword evidence="7" id="KW-1185">Reference proteome</keyword>
<evidence type="ECO:0000256" key="2">
    <source>
        <dbReference type="ARBA" id="ARBA00020110"/>
    </source>
</evidence>
<dbReference type="InterPro" id="IPR046358">
    <property type="entry name" value="Flagellin_C"/>
</dbReference>
<name>A0ABS4GMG5_9BACL</name>
<evidence type="ECO:0000256" key="1">
    <source>
        <dbReference type="ARBA" id="ARBA00005709"/>
    </source>
</evidence>
<evidence type="ECO:0000256" key="4">
    <source>
        <dbReference type="RuleBase" id="RU362073"/>
    </source>
</evidence>
<dbReference type="InterPro" id="IPR036465">
    <property type="entry name" value="vWFA_dom_sf"/>
</dbReference>
<comment type="subcellular location">
    <subcellularLocation>
        <location evidence="4">Secreted</location>
    </subcellularLocation>
    <subcellularLocation>
        <location evidence="4">Bacterial flagellum</location>
    </subcellularLocation>
</comment>
<comment type="function">
    <text evidence="4">Flagellin is the subunit protein which polymerizes to form the filaments of bacterial flagella.</text>
</comment>
<keyword evidence="3 4" id="KW-0975">Bacterial flagellum</keyword>
<keyword evidence="6" id="KW-0282">Flagellum</keyword>
<dbReference type="InterPro" id="IPR042187">
    <property type="entry name" value="Flagellin_C_sub2"/>
</dbReference>
<dbReference type="PANTHER" id="PTHR42792">
    <property type="entry name" value="FLAGELLIN"/>
    <property type="match status" value="1"/>
</dbReference>
<organism evidence="6 7">
    <name type="scientific">Ammoniphilus resinae</name>
    <dbReference type="NCBI Taxonomy" id="861532"/>
    <lineage>
        <taxon>Bacteria</taxon>
        <taxon>Bacillati</taxon>
        <taxon>Bacillota</taxon>
        <taxon>Bacilli</taxon>
        <taxon>Bacillales</taxon>
        <taxon>Paenibacillaceae</taxon>
        <taxon>Aneurinibacillus group</taxon>
        <taxon>Ammoniphilus</taxon>
    </lineage>
</organism>
<comment type="similarity">
    <text evidence="1 4">Belongs to the bacterial flagellin family.</text>
</comment>
<dbReference type="CDD" id="cd00198">
    <property type="entry name" value="vWFA"/>
    <property type="match status" value="1"/>
</dbReference>
<evidence type="ECO:0000313" key="7">
    <source>
        <dbReference type="Proteomes" id="UP001519343"/>
    </source>
</evidence>
<dbReference type="Gene3D" id="3.40.50.410">
    <property type="entry name" value="von Willebrand factor, type A domain"/>
    <property type="match status" value="1"/>
</dbReference>
<keyword evidence="6" id="KW-0966">Cell projection</keyword>
<dbReference type="InterPro" id="IPR001492">
    <property type="entry name" value="Flagellin"/>
</dbReference>
<dbReference type="PANTHER" id="PTHR42792:SF2">
    <property type="entry name" value="FLAGELLIN"/>
    <property type="match status" value="1"/>
</dbReference>
<comment type="caution">
    <text evidence="6">The sequence shown here is derived from an EMBL/GenBank/DDBJ whole genome shotgun (WGS) entry which is preliminary data.</text>
</comment>
<dbReference type="SMART" id="SM00327">
    <property type="entry name" value="VWA"/>
    <property type="match status" value="1"/>
</dbReference>